<reference evidence="1 2" key="2">
    <citation type="submission" date="2024-05" db="EMBL/GenBank/DDBJ databases">
        <authorList>
            <person name="Zheng X."/>
        </authorList>
    </citation>
    <scope>NUCLEOTIDE SEQUENCE [LARGE SCALE GENOMIC DNA]</scope>
    <source>
        <strain evidence="1 2">C4-10</strain>
    </source>
</reference>
<dbReference type="Proteomes" id="UP001418804">
    <property type="component" value="Unassembled WGS sequence"/>
</dbReference>
<evidence type="ECO:0000313" key="2">
    <source>
        <dbReference type="Proteomes" id="UP001418804"/>
    </source>
</evidence>
<proteinExistence type="predicted"/>
<organism evidence="1 2">
    <name type="scientific">Priestia aryabhattai</name>
    <name type="common">Bacillus aryabhattai</name>
    <dbReference type="NCBI Taxonomy" id="412384"/>
    <lineage>
        <taxon>Bacteria</taxon>
        <taxon>Bacillati</taxon>
        <taxon>Bacillota</taxon>
        <taxon>Bacilli</taxon>
        <taxon>Bacillales</taxon>
        <taxon>Bacillaceae</taxon>
        <taxon>Priestia</taxon>
    </lineage>
</organism>
<accession>A0ABD5KYP3</accession>
<evidence type="ECO:0000313" key="1">
    <source>
        <dbReference type="EMBL" id="MEN3156381.1"/>
    </source>
</evidence>
<reference evidence="1 2" key="1">
    <citation type="submission" date="2024-05" db="EMBL/GenBank/DDBJ databases">
        <title>The mechanism of isolation and screening of efficient mineral weathering bacteria priestia aryabhattai c4-10 with weathered biotite.</title>
        <authorList>
            <person name="Yang S."/>
        </authorList>
    </citation>
    <scope>NUCLEOTIDE SEQUENCE [LARGE SCALE GENOMIC DNA]</scope>
    <source>
        <strain evidence="1 2">C4-10</strain>
    </source>
</reference>
<dbReference type="EMBL" id="JBDIVD010000002">
    <property type="protein sequence ID" value="MEN3156381.1"/>
    <property type="molecule type" value="Genomic_DNA"/>
</dbReference>
<name>A0ABD5KYP3_PRIAR</name>
<dbReference type="RefSeq" id="WP_301863048.1">
    <property type="nucleotide sequence ID" value="NZ_CP129634.1"/>
</dbReference>
<protein>
    <submittedName>
        <fullName evidence="1">Uncharacterized protein</fullName>
    </submittedName>
</protein>
<sequence length="83" mass="10076">MKNSKINKFRTRYFYIVSVNDEKFIRWDTVKGDLNEDIVDESIIDNYEILSDLMAMDIRDKFGEEYDVWEVNEKDFKEKVKPI</sequence>
<comment type="caution">
    <text evidence="1">The sequence shown here is derived from an EMBL/GenBank/DDBJ whole genome shotgun (WGS) entry which is preliminary data.</text>
</comment>
<dbReference type="AlphaFoldDB" id="A0ABD5KYP3"/>
<gene>
    <name evidence="1" type="ORF">ABDD91_26440</name>
</gene>